<reference evidence="1 2" key="1">
    <citation type="submission" date="2022-06" db="EMBL/GenBank/DDBJ databases">
        <title>Paraconexibacter antarcticus.</title>
        <authorList>
            <person name="Kim C.S."/>
        </authorList>
    </citation>
    <scope>NUCLEOTIDE SEQUENCE [LARGE SCALE GENOMIC DNA]</scope>
    <source>
        <strain evidence="1 2">02-257</strain>
    </source>
</reference>
<gene>
    <name evidence="1" type="ORF">NBH00_05665</name>
</gene>
<dbReference type="RefSeq" id="WP_254572377.1">
    <property type="nucleotide sequence ID" value="NZ_CP098502.1"/>
</dbReference>
<sequence length="87" mass="9054">MTATFTFRDGALGPARLVVRPRGSALRLVLVAADGHPHGVVTDVGGRRVRLVVAPGATRQATVAAPRPGRYRVVPDGAAPPVLLVVR</sequence>
<proteinExistence type="predicted"/>
<dbReference type="InterPro" id="IPR008972">
    <property type="entry name" value="Cupredoxin"/>
</dbReference>
<name>A0ABY5DWP6_9ACTN</name>
<dbReference type="SUPFAM" id="SSF49503">
    <property type="entry name" value="Cupredoxins"/>
    <property type="match status" value="1"/>
</dbReference>
<keyword evidence="2" id="KW-1185">Reference proteome</keyword>
<dbReference type="Proteomes" id="UP001056035">
    <property type="component" value="Chromosome"/>
</dbReference>
<dbReference type="EMBL" id="CP098502">
    <property type="protein sequence ID" value="UTI65698.1"/>
    <property type="molecule type" value="Genomic_DNA"/>
</dbReference>
<protein>
    <submittedName>
        <fullName evidence="1">Cupredoxin domain-containing protein</fullName>
    </submittedName>
</protein>
<organism evidence="1 2">
    <name type="scientific">Paraconexibacter antarcticus</name>
    <dbReference type="NCBI Taxonomy" id="2949664"/>
    <lineage>
        <taxon>Bacteria</taxon>
        <taxon>Bacillati</taxon>
        <taxon>Actinomycetota</taxon>
        <taxon>Thermoleophilia</taxon>
        <taxon>Solirubrobacterales</taxon>
        <taxon>Paraconexibacteraceae</taxon>
        <taxon>Paraconexibacter</taxon>
    </lineage>
</organism>
<evidence type="ECO:0000313" key="1">
    <source>
        <dbReference type="EMBL" id="UTI65698.1"/>
    </source>
</evidence>
<accession>A0ABY5DWP6</accession>
<evidence type="ECO:0000313" key="2">
    <source>
        <dbReference type="Proteomes" id="UP001056035"/>
    </source>
</evidence>
<dbReference type="Gene3D" id="2.60.40.420">
    <property type="entry name" value="Cupredoxins - blue copper proteins"/>
    <property type="match status" value="1"/>
</dbReference>